<organism evidence="1 2">
    <name type="scientific">Dermacentor silvarum</name>
    <name type="common">Tick</name>
    <dbReference type="NCBI Taxonomy" id="543639"/>
    <lineage>
        <taxon>Eukaryota</taxon>
        <taxon>Metazoa</taxon>
        <taxon>Ecdysozoa</taxon>
        <taxon>Arthropoda</taxon>
        <taxon>Chelicerata</taxon>
        <taxon>Arachnida</taxon>
        <taxon>Acari</taxon>
        <taxon>Parasitiformes</taxon>
        <taxon>Ixodida</taxon>
        <taxon>Ixodoidea</taxon>
        <taxon>Ixodidae</taxon>
        <taxon>Rhipicephalinae</taxon>
        <taxon>Dermacentor</taxon>
    </lineage>
</organism>
<comment type="caution">
    <text evidence="1">The sequence shown here is derived from an EMBL/GenBank/DDBJ whole genome shotgun (WGS) entry which is preliminary data.</text>
</comment>
<name>A0ACB8DSS5_DERSI</name>
<keyword evidence="2" id="KW-1185">Reference proteome</keyword>
<evidence type="ECO:0000313" key="1">
    <source>
        <dbReference type="EMBL" id="KAH7977569.1"/>
    </source>
</evidence>
<reference evidence="1" key="1">
    <citation type="submission" date="2020-05" db="EMBL/GenBank/DDBJ databases">
        <title>Large-scale comparative analyses of tick genomes elucidate their genetic diversity and vector capacities.</title>
        <authorList>
            <person name="Jia N."/>
            <person name="Wang J."/>
            <person name="Shi W."/>
            <person name="Du L."/>
            <person name="Sun Y."/>
            <person name="Zhan W."/>
            <person name="Jiang J."/>
            <person name="Wang Q."/>
            <person name="Zhang B."/>
            <person name="Ji P."/>
            <person name="Sakyi L.B."/>
            <person name="Cui X."/>
            <person name="Yuan T."/>
            <person name="Jiang B."/>
            <person name="Yang W."/>
            <person name="Lam T.T.-Y."/>
            <person name="Chang Q."/>
            <person name="Ding S."/>
            <person name="Wang X."/>
            <person name="Zhu J."/>
            <person name="Ruan X."/>
            <person name="Zhao L."/>
            <person name="Wei J."/>
            <person name="Que T."/>
            <person name="Du C."/>
            <person name="Cheng J."/>
            <person name="Dai P."/>
            <person name="Han X."/>
            <person name="Huang E."/>
            <person name="Gao Y."/>
            <person name="Liu J."/>
            <person name="Shao H."/>
            <person name="Ye R."/>
            <person name="Li L."/>
            <person name="Wei W."/>
            <person name="Wang X."/>
            <person name="Wang C."/>
            <person name="Yang T."/>
            <person name="Huo Q."/>
            <person name="Li W."/>
            <person name="Guo W."/>
            <person name="Chen H."/>
            <person name="Zhou L."/>
            <person name="Ni X."/>
            <person name="Tian J."/>
            <person name="Zhou Y."/>
            <person name="Sheng Y."/>
            <person name="Liu T."/>
            <person name="Pan Y."/>
            <person name="Xia L."/>
            <person name="Li J."/>
            <person name="Zhao F."/>
            <person name="Cao W."/>
        </authorList>
    </citation>
    <scope>NUCLEOTIDE SEQUENCE</scope>
    <source>
        <strain evidence="1">Dsil-2018</strain>
    </source>
</reference>
<proteinExistence type="predicted"/>
<sequence length="125" mass="14240">MLKSIIITVRFLGVSPSEVDDNEENLGLFNQLRQQQQQLRTAIEDLGTRYDKVEDLCPRATHCLFMDILPRGSFNLAEEALRTPLEPESVKNFGEPQASLEQLRTTKGARQESRHPPDRGARARH</sequence>
<protein>
    <submittedName>
        <fullName evidence="1">Uncharacterized protein</fullName>
    </submittedName>
</protein>
<accession>A0ACB8DSS5</accession>
<gene>
    <name evidence="1" type="ORF">HPB49_002488</name>
</gene>
<evidence type="ECO:0000313" key="2">
    <source>
        <dbReference type="Proteomes" id="UP000821865"/>
    </source>
</evidence>
<dbReference type="EMBL" id="CM023470">
    <property type="protein sequence ID" value="KAH7977569.1"/>
    <property type="molecule type" value="Genomic_DNA"/>
</dbReference>
<dbReference type="Proteomes" id="UP000821865">
    <property type="component" value="Chromosome 1"/>
</dbReference>